<dbReference type="Proteomes" id="UP000541810">
    <property type="component" value="Unassembled WGS sequence"/>
</dbReference>
<protein>
    <submittedName>
        <fullName evidence="1">Uncharacterized protein</fullName>
    </submittedName>
</protein>
<comment type="caution">
    <text evidence="1">The sequence shown here is derived from an EMBL/GenBank/DDBJ whole genome shotgun (WGS) entry which is preliminary data.</text>
</comment>
<evidence type="ECO:0000313" key="2">
    <source>
        <dbReference type="Proteomes" id="UP000541810"/>
    </source>
</evidence>
<name>A0A7X0LL46_9BACT</name>
<evidence type="ECO:0000313" key="1">
    <source>
        <dbReference type="EMBL" id="MBB6431130.1"/>
    </source>
</evidence>
<accession>A0A7X0LL46</accession>
<sequence length="63" mass="6991">MSTKHPVSPVTRERWRKLANTLTEAAEAAEAGEDRREQVGLLVVTEALALNVSTELRESRCGR</sequence>
<gene>
    <name evidence="1" type="ORF">HNQ40_002936</name>
</gene>
<proteinExistence type="predicted"/>
<dbReference type="EMBL" id="JACHGY010000001">
    <property type="protein sequence ID" value="MBB6431130.1"/>
    <property type="molecule type" value="Genomic_DNA"/>
</dbReference>
<reference evidence="1 2" key="1">
    <citation type="submission" date="2020-08" db="EMBL/GenBank/DDBJ databases">
        <title>Genomic Encyclopedia of Type Strains, Phase IV (KMG-IV): sequencing the most valuable type-strain genomes for metagenomic binning, comparative biology and taxonomic classification.</title>
        <authorList>
            <person name="Goeker M."/>
        </authorList>
    </citation>
    <scope>NUCLEOTIDE SEQUENCE [LARGE SCALE GENOMIC DNA]</scope>
    <source>
        <strain evidence="1 2">DSM 103725</strain>
    </source>
</reference>
<organism evidence="1 2">
    <name type="scientific">Algisphaera agarilytica</name>
    <dbReference type="NCBI Taxonomy" id="1385975"/>
    <lineage>
        <taxon>Bacteria</taxon>
        <taxon>Pseudomonadati</taxon>
        <taxon>Planctomycetota</taxon>
        <taxon>Phycisphaerae</taxon>
        <taxon>Phycisphaerales</taxon>
        <taxon>Phycisphaeraceae</taxon>
        <taxon>Algisphaera</taxon>
    </lineage>
</organism>
<keyword evidence="2" id="KW-1185">Reference proteome</keyword>
<dbReference type="AlphaFoldDB" id="A0A7X0LL46"/>